<keyword evidence="2" id="KW-0732">Signal</keyword>
<keyword evidence="4" id="KW-1185">Reference proteome</keyword>
<evidence type="ECO:0000256" key="1">
    <source>
        <dbReference type="SAM" id="MobiDB-lite"/>
    </source>
</evidence>
<dbReference type="AlphaFoldDB" id="A0ABD3MMN2"/>
<evidence type="ECO:0000256" key="2">
    <source>
        <dbReference type="SAM" id="SignalP"/>
    </source>
</evidence>
<feature type="signal peptide" evidence="2">
    <location>
        <begin position="1"/>
        <end position="21"/>
    </location>
</feature>
<evidence type="ECO:0000313" key="4">
    <source>
        <dbReference type="Proteomes" id="UP001530400"/>
    </source>
</evidence>
<name>A0ABD3MMN2_9STRA</name>
<sequence length="349" mass="37843">MRTTYLVSIPLLLILLPSTQARRGALVRDGMSSKISYDNPLLGQAGDITTDPDVAAIASKCPHWMLDPICLDGVCFGSGEEERVCREVLNVGGGVIRKKGVYVTFKSQKLGAGGKRPNWMRATASLGNPKLSSSTPLRAVWTSTKPDTDPSMTYNEPSTTSPGRAIRKEIGTNTLQDNYEDCLKRVYGKYIELEVLLPKTKKSSRKSGPPPSLVYRVPITTGSVNPFGMVSKSRATVTLYPKGRTLNVNNPAASVNTNAGGEKDVAIPVGLVNVHVPLGSGLVDPSWVRGKKLFWKGRSVGLHWLSFHPNKALQNIEADENAYISSLLLELLFDLEIHEQVVQSASVSA</sequence>
<evidence type="ECO:0000313" key="3">
    <source>
        <dbReference type="EMBL" id="KAL3765295.1"/>
    </source>
</evidence>
<feature type="chain" id="PRO_5044812823" evidence="2">
    <location>
        <begin position="22"/>
        <end position="349"/>
    </location>
</feature>
<accession>A0ABD3MMN2</accession>
<dbReference type="Proteomes" id="UP001530400">
    <property type="component" value="Unassembled WGS sequence"/>
</dbReference>
<proteinExistence type="predicted"/>
<comment type="caution">
    <text evidence="3">The sequence shown here is derived from an EMBL/GenBank/DDBJ whole genome shotgun (WGS) entry which is preliminary data.</text>
</comment>
<dbReference type="EMBL" id="JALLPJ020001404">
    <property type="protein sequence ID" value="KAL3765295.1"/>
    <property type="molecule type" value="Genomic_DNA"/>
</dbReference>
<feature type="region of interest" description="Disordered" evidence="1">
    <location>
        <begin position="143"/>
        <end position="164"/>
    </location>
</feature>
<reference evidence="3 4" key="1">
    <citation type="submission" date="2024-10" db="EMBL/GenBank/DDBJ databases">
        <title>Updated reference genomes for cyclostephanoid diatoms.</title>
        <authorList>
            <person name="Roberts W.R."/>
            <person name="Alverson A.J."/>
        </authorList>
    </citation>
    <scope>NUCLEOTIDE SEQUENCE [LARGE SCALE GENOMIC DNA]</scope>
    <source>
        <strain evidence="3 4">AJA010-31</strain>
    </source>
</reference>
<feature type="compositionally biased region" description="Polar residues" evidence="1">
    <location>
        <begin position="143"/>
        <end position="162"/>
    </location>
</feature>
<organism evidence="3 4">
    <name type="scientific">Cyclotella atomus</name>
    <dbReference type="NCBI Taxonomy" id="382360"/>
    <lineage>
        <taxon>Eukaryota</taxon>
        <taxon>Sar</taxon>
        <taxon>Stramenopiles</taxon>
        <taxon>Ochrophyta</taxon>
        <taxon>Bacillariophyta</taxon>
        <taxon>Coscinodiscophyceae</taxon>
        <taxon>Thalassiosirophycidae</taxon>
        <taxon>Stephanodiscales</taxon>
        <taxon>Stephanodiscaceae</taxon>
        <taxon>Cyclotella</taxon>
    </lineage>
</organism>
<gene>
    <name evidence="3" type="ORF">ACHAWO_000960</name>
</gene>
<protein>
    <submittedName>
        <fullName evidence="3">Uncharacterized protein</fullName>
    </submittedName>
</protein>